<name>A0A4U5JJY1_9GAMM</name>
<evidence type="ECO:0000259" key="1">
    <source>
        <dbReference type="Pfam" id="PF00534"/>
    </source>
</evidence>
<evidence type="ECO:0000313" key="3">
    <source>
        <dbReference type="Proteomes" id="UP000308707"/>
    </source>
</evidence>
<organism evidence="2 3">
    <name type="scientific">Luteimonas gilva</name>
    <dbReference type="NCBI Taxonomy" id="2572684"/>
    <lineage>
        <taxon>Bacteria</taxon>
        <taxon>Pseudomonadati</taxon>
        <taxon>Pseudomonadota</taxon>
        <taxon>Gammaproteobacteria</taxon>
        <taxon>Lysobacterales</taxon>
        <taxon>Lysobacteraceae</taxon>
        <taxon>Luteimonas</taxon>
    </lineage>
</organism>
<proteinExistence type="predicted"/>
<dbReference type="CDD" id="cd03809">
    <property type="entry name" value="GT4_MtfB-like"/>
    <property type="match status" value="1"/>
</dbReference>
<dbReference type="Gene3D" id="3.40.50.2000">
    <property type="entry name" value="Glycogen Phosphorylase B"/>
    <property type="match status" value="1"/>
</dbReference>
<comment type="caution">
    <text evidence="2">The sequence shown here is derived from an EMBL/GenBank/DDBJ whole genome shotgun (WGS) entry which is preliminary data.</text>
</comment>
<dbReference type="OrthoDB" id="9801609at2"/>
<dbReference type="PANTHER" id="PTHR46401">
    <property type="entry name" value="GLYCOSYLTRANSFERASE WBBK-RELATED"/>
    <property type="match status" value="1"/>
</dbReference>
<dbReference type="Pfam" id="PF00534">
    <property type="entry name" value="Glycos_transf_1"/>
    <property type="match status" value="1"/>
</dbReference>
<dbReference type="Proteomes" id="UP000308707">
    <property type="component" value="Unassembled WGS sequence"/>
</dbReference>
<accession>A0A4U5JJY1</accession>
<dbReference type="PANTHER" id="PTHR46401:SF9">
    <property type="entry name" value="MANNOSYLTRANSFERASE A"/>
    <property type="match status" value="1"/>
</dbReference>
<sequence>MDFMKSIDAQPIPSEDADDAWRLWIALTEQAARSSELEAELASLKSSRSWRLTAPLRAAMRLLRPVGASGAKRCAFGADGIAPDRALLAAPWVSKVLAADDGVSPRWLVDVTMLDSEDLGAGVQRVTRRLLAEMLFSPPERCRIEPVRLVQGRYHHARRFLARFLGVPAALLGPDDAVQPRAHDRLLGLDFCRGRATELRSALEALRAAGTEASLVVHDVLPLSDPQWFPDEVVRDYESWLAVLSACGDRALCVSSDTAMRLRDALAERGLAEPACGLAVFPLGADMPPAPDAEVLPAGSQAARVLTVGTLEPRKGHAQALAAFELLWSRGCDVEWIIAGREGWRVARLAEALRSHPEAGRRLRWVEGPDDRVLASLYRRCDLLLAPSQGEGFGLPIVEAGKLNLDLLVRDIPVFREVAGDAATYFEGSSAEAIADAISAWLDRRAEANTGARHWATWAQSAEALKSIVAASRRPDSGSARNGMETA</sequence>
<feature type="domain" description="Glycosyl transferase family 1" evidence="1">
    <location>
        <begin position="301"/>
        <end position="445"/>
    </location>
</feature>
<dbReference type="AlphaFoldDB" id="A0A4U5JJY1"/>
<gene>
    <name evidence="2" type="ORF">FCE95_16480</name>
</gene>
<dbReference type="SUPFAM" id="SSF53756">
    <property type="entry name" value="UDP-Glycosyltransferase/glycogen phosphorylase"/>
    <property type="match status" value="1"/>
</dbReference>
<dbReference type="GO" id="GO:0016757">
    <property type="term" value="F:glycosyltransferase activity"/>
    <property type="evidence" value="ECO:0007669"/>
    <property type="project" value="InterPro"/>
</dbReference>
<keyword evidence="2" id="KW-0808">Transferase</keyword>
<evidence type="ECO:0000313" key="2">
    <source>
        <dbReference type="EMBL" id="TKR29714.1"/>
    </source>
</evidence>
<keyword evidence="3" id="KW-1185">Reference proteome</keyword>
<reference evidence="2 3" key="1">
    <citation type="submission" date="2019-04" db="EMBL/GenBank/DDBJ databases">
        <title>Reference strain of H23.</title>
        <authorList>
            <person name="Luo X."/>
        </authorList>
    </citation>
    <scope>NUCLEOTIDE SEQUENCE [LARGE SCALE GENOMIC DNA]</scope>
    <source>
        <strain evidence="2 3">H23</strain>
    </source>
</reference>
<dbReference type="EMBL" id="SZUA01000003">
    <property type="protein sequence ID" value="TKR29714.1"/>
    <property type="molecule type" value="Genomic_DNA"/>
</dbReference>
<protein>
    <submittedName>
        <fullName evidence="2">Glycosyltransferase family 4 protein</fullName>
    </submittedName>
</protein>
<dbReference type="InterPro" id="IPR001296">
    <property type="entry name" value="Glyco_trans_1"/>
</dbReference>